<organism evidence="1 2">
    <name type="scientific">Novacetimonas cocois</name>
    <dbReference type="NCBI Taxonomy" id="1747507"/>
    <lineage>
        <taxon>Bacteria</taxon>
        <taxon>Pseudomonadati</taxon>
        <taxon>Pseudomonadota</taxon>
        <taxon>Alphaproteobacteria</taxon>
        <taxon>Acetobacterales</taxon>
        <taxon>Acetobacteraceae</taxon>
        <taxon>Novacetimonas</taxon>
    </lineage>
</organism>
<proteinExistence type="predicted"/>
<evidence type="ECO:0000313" key="1">
    <source>
        <dbReference type="EMBL" id="RBM06775.1"/>
    </source>
</evidence>
<reference evidence="1 2" key="1">
    <citation type="submission" date="2018-05" db="EMBL/GenBank/DDBJ databases">
        <title>Komagataeibacter cocois sp. nov., for a novel cellulose- producing strain isolated from coconut milk.</title>
        <authorList>
            <person name="Liu L."/>
            <person name="Wang Y."/>
            <person name="Liu S."/>
            <person name="Bi J."/>
            <person name="Chen H."/>
            <person name="Deng J."/>
            <person name="Zhang C."/>
            <person name="Hu Q."/>
            <person name="Li C."/>
        </authorList>
    </citation>
    <scope>NUCLEOTIDE SEQUENCE [LARGE SCALE GENOMIC DNA]</scope>
    <source>
        <strain evidence="1 2">WE7</strain>
    </source>
</reference>
<evidence type="ECO:0000313" key="2">
    <source>
        <dbReference type="Proteomes" id="UP000252680"/>
    </source>
</evidence>
<gene>
    <name evidence="1" type="ORF">NJLHNGOC_09045</name>
</gene>
<dbReference type="Proteomes" id="UP000252680">
    <property type="component" value="Unassembled WGS sequence"/>
</dbReference>
<comment type="caution">
    <text evidence="1">The sequence shown here is derived from an EMBL/GenBank/DDBJ whole genome shotgun (WGS) entry which is preliminary data.</text>
</comment>
<keyword evidence="2" id="KW-1185">Reference proteome</keyword>
<protein>
    <submittedName>
        <fullName evidence="1">Uncharacterized protein</fullName>
    </submittedName>
</protein>
<name>A0A365YVR9_9PROT</name>
<dbReference type="EMBL" id="QEXL01000010">
    <property type="protein sequence ID" value="RBM06775.1"/>
    <property type="molecule type" value="Genomic_DNA"/>
</dbReference>
<accession>A0A365YVR9</accession>
<sequence>MKKCIHSALFFLLSIWFGIPLARAEKTGPYILMPGHAADFEKVGHTGLPHVPSYLNPQFFVIKQDNMPIGYIYSVDPDPGDEAHRSGYLSDCQITWLDAKSGKVKTIKTLIRQNYNAAADCNSLSEIGIVYQNKTLIKIGFIYDVSLFAATAENPSAEDKEPMVMTLDPQTGTWAFDKEDADKVFMLRDITLAGLRKILAH</sequence>
<dbReference type="AlphaFoldDB" id="A0A365YVR9"/>